<dbReference type="RefSeq" id="WP_020871634.1">
    <property type="nucleotide sequence ID" value="NC_022785.1"/>
</dbReference>
<organism evidence="1 2">
    <name type="scientific">Streptomyces rapamycinicus (strain ATCC 29253 / DSM 41530 / NRRL 5491 / AYB-994)</name>
    <name type="common">Streptomyces hygroscopicus (strain ATCC 29253)</name>
    <dbReference type="NCBI Taxonomy" id="1343740"/>
    <lineage>
        <taxon>Bacteria</taxon>
        <taxon>Bacillati</taxon>
        <taxon>Actinomycetota</taxon>
        <taxon>Actinomycetes</taxon>
        <taxon>Kitasatosporales</taxon>
        <taxon>Streptomycetaceae</taxon>
        <taxon>Streptomyces</taxon>
        <taxon>Streptomyces violaceusniger group</taxon>
    </lineage>
</organism>
<dbReference type="KEGG" id="src:M271_33710"/>
<dbReference type="EMBL" id="QYCY01000001">
    <property type="protein sequence ID" value="RLV78702.1"/>
    <property type="molecule type" value="Genomic_DNA"/>
</dbReference>
<name>A0A0A0NLS1_STRRN</name>
<evidence type="ECO:0000313" key="1">
    <source>
        <dbReference type="EMBL" id="RLV78702.1"/>
    </source>
</evidence>
<accession>A0A0A0NLS1</accession>
<protein>
    <recommendedName>
        <fullName evidence="3">ATP-grasp domain-containing protein</fullName>
    </recommendedName>
</protein>
<comment type="caution">
    <text evidence="1">The sequence shown here is derived from an EMBL/GenBank/DDBJ whole genome shotgun (WGS) entry which is preliminary data.</text>
</comment>
<dbReference type="HOGENOM" id="CLU_2810701_0_0_11"/>
<dbReference type="eggNOG" id="COG0189">
    <property type="taxonomic scope" value="Bacteria"/>
</dbReference>
<sequence>MPERIARGVHMLMLTFGLRYVALDFLVDPQGRWYLIDVNPNGQWGFIPDLRTPITRALADLLERATR</sequence>
<gene>
    <name evidence="1" type="ORF">D3C57_109995</name>
</gene>
<dbReference type="Proteomes" id="UP000281594">
    <property type="component" value="Unassembled WGS sequence"/>
</dbReference>
<evidence type="ECO:0008006" key="3">
    <source>
        <dbReference type="Google" id="ProtNLM"/>
    </source>
</evidence>
<dbReference type="AlphaFoldDB" id="A0A0A0NLS1"/>
<evidence type="ECO:0000313" key="2">
    <source>
        <dbReference type="Proteomes" id="UP000281594"/>
    </source>
</evidence>
<dbReference type="SUPFAM" id="SSF56059">
    <property type="entry name" value="Glutathione synthetase ATP-binding domain-like"/>
    <property type="match status" value="1"/>
</dbReference>
<proteinExistence type="predicted"/>
<dbReference type="Gene3D" id="3.30.470.20">
    <property type="entry name" value="ATP-grasp fold, B domain"/>
    <property type="match status" value="1"/>
</dbReference>
<reference evidence="1 2" key="1">
    <citation type="journal article" date="2018" name="J. Biol. Chem.">
        <title>Discovery of the actinoplanic acid pathway in Streptomyces rapamycinicus reveals a genetically conserved synergism with rapamycin.</title>
        <authorList>
            <person name="Mrak P."/>
            <person name="Krastel P."/>
            <person name="Pivk Lukancic P."/>
            <person name="Tao J."/>
            <person name="Pistorius D."/>
            <person name="Moore C.M."/>
        </authorList>
    </citation>
    <scope>NUCLEOTIDE SEQUENCE [LARGE SCALE GENOMIC DNA]</scope>
    <source>
        <strain evidence="1 2">NRRL 5491</strain>
    </source>
</reference>
<dbReference type="STRING" id="1343740.M271_33710"/>